<dbReference type="GO" id="GO:0006355">
    <property type="term" value="P:regulation of DNA-templated transcription"/>
    <property type="evidence" value="ECO:0007669"/>
    <property type="project" value="TreeGrafter"/>
</dbReference>
<keyword evidence="8" id="KW-0539">Nucleus</keyword>
<feature type="compositionally biased region" description="Polar residues" evidence="10">
    <location>
        <begin position="247"/>
        <end position="257"/>
    </location>
</feature>
<accession>A0AA86W097</accession>
<sequence length="265" mass="29414">MKIQCDVCNKHDASVFCTADEAALCDGCDHRIHHANKLASKHQRFSLLRPKQHPLCDICQERRAFTFCQQDRAILCRECDVSIHSVNEHTLKHDRFLLTGVKLSTSSSSQETASPSYSTPDSLLDVTHQTTIPLSSTMNKVGVEATGSTSASSISEYLIETLPGWQVEDFLDSYSVPFGFCKSDEVLPRFDVDVEGHLGSFSTENMGIWVPQAPQPLLSSSQMDGAIGQSETNMKGSKLRLKDDNFTVPQMSPQSNPKRGGRFQW</sequence>
<dbReference type="PROSITE" id="PS50119">
    <property type="entry name" value="ZF_BBOX"/>
    <property type="match status" value="2"/>
</dbReference>
<evidence type="ECO:0000256" key="9">
    <source>
        <dbReference type="PROSITE-ProRule" id="PRU00024"/>
    </source>
</evidence>
<proteinExistence type="predicted"/>
<gene>
    <name evidence="12" type="ORF">AYBTSS11_LOCUS24554</name>
</gene>
<feature type="domain" description="B box-type" evidence="11">
    <location>
        <begin position="1"/>
        <end position="47"/>
    </location>
</feature>
<dbReference type="AlphaFoldDB" id="A0AA86W097"/>
<comment type="subcellular location">
    <subcellularLocation>
        <location evidence="1">Nucleus</location>
    </subcellularLocation>
</comment>
<keyword evidence="6" id="KW-0805">Transcription regulation</keyword>
<feature type="region of interest" description="Disordered" evidence="10">
    <location>
        <begin position="230"/>
        <end position="265"/>
    </location>
</feature>
<evidence type="ECO:0000256" key="7">
    <source>
        <dbReference type="ARBA" id="ARBA00023163"/>
    </source>
</evidence>
<dbReference type="FunFam" id="3.30.160.60:FF:000856">
    <property type="entry name" value="B-box zinc finger protein 21"/>
    <property type="match status" value="1"/>
</dbReference>
<feature type="domain" description="B box-type" evidence="11">
    <location>
        <begin position="51"/>
        <end position="98"/>
    </location>
</feature>
<dbReference type="GO" id="GO:0000976">
    <property type="term" value="F:transcription cis-regulatory region binding"/>
    <property type="evidence" value="ECO:0007669"/>
    <property type="project" value="UniProtKB-ARBA"/>
</dbReference>
<evidence type="ECO:0000256" key="4">
    <source>
        <dbReference type="ARBA" id="ARBA00022771"/>
    </source>
</evidence>
<organism evidence="12 13">
    <name type="scientific">Sphenostylis stenocarpa</name>
    <dbReference type="NCBI Taxonomy" id="92480"/>
    <lineage>
        <taxon>Eukaryota</taxon>
        <taxon>Viridiplantae</taxon>
        <taxon>Streptophyta</taxon>
        <taxon>Embryophyta</taxon>
        <taxon>Tracheophyta</taxon>
        <taxon>Spermatophyta</taxon>
        <taxon>Magnoliopsida</taxon>
        <taxon>eudicotyledons</taxon>
        <taxon>Gunneridae</taxon>
        <taxon>Pentapetalae</taxon>
        <taxon>rosids</taxon>
        <taxon>fabids</taxon>
        <taxon>Fabales</taxon>
        <taxon>Fabaceae</taxon>
        <taxon>Papilionoideae</taxon>
        <taxon>50 kb inversion clade</taxon>
        <taxon>NPAAA clade</taxon>
        <taxon>indigoferoid/millettioid clade</taxon>
        <taxon>Phaseoleae</taxon>
        <taxon>Sphenostylis</taxon>
    </lineage>
</organism>
<keyword evidence="13" id="KW-1185">Reference proteome</keyword>
<dbReference type="InterPro" id="IPR049808">
    <property type="entry name" value="CONSTANS-like_Bbox1"/>
</dbReference>
<dbReference type="EMBL" id="OY731405">
    <property type="protein sequence ID" value="CAJ1972505.1"/>
    <property type="molecule type" value="Genomic_DNA"/>
</dbReference>
<keyword evidence="7" id="KW-0804">Transcription</keyword>
<keyword evidence="3" id="KW-0677">Repeat</keyword>
<dbReference type="Gene3D" id="3.30.160.60">
    <property type="entry name" value="Classic Zinc Finger"/>
    <property type="match status" value="1"/>
</dbReference>
<evidence type="ECO:0000259" key="11">
    <source>
        <dbReference type="PROSITE" id="PS50119"/>
    </source>
</evidence>
<evidence type="ECO:0000256" key="6">
    <source>
        <dbReference type="ARBA" id="ARBA00023015"/>
    </source>
</evidence>
<dbReference type="SMART" id="SM00336">
    <property type="entry name" value="BBOX"/>
    <property type="match status" value="2"/>
</dbReference>
<evidence type="ECO:0000256" key="8">
    <source>
        <dbReference type="ARBA" id="ARBA00023242"/>
    </source>
</evidence>
<dbReference type="InterPro" id="IPR000315">
    <property type="entry name" value="Znf_B-box"/>
</dbReference>
<dbReference type="InterPro" id="IPR051979">
    <property type="entry name" value="B-box_zinc_finger"/>
</dbReference>
<evidence type="ECO:0000256" key="3">
    <source>
        <dbReference type="ARBA" id="ARBA00022737"/>
    </source>
</evidence>
<dbReference type="Pfam" id="PF00643">
    <property type="entry name" value="zf-B_box"/>
    <property type="match status" value="1"/>
</dbReference>
<dbReference type="GO" id="GO:0009640">
    <property type="term" value="P:photomorphogenesis"/>
    <property type="evidence" value="ECO:0007669"/>
    <property type="project" value="TreeGrafter"/>
</dbReference>
<evidence type="ECO:0000256" key="10">
    <source>
        <dbReference type="SAM" id="MobiDB-lite"/>
    </source>
</evidence>
<dbReference type="Gramene" id="rna-AYBTSS11_LOCUS24554">
    <property type="protein sequence ID" value="CAJ1972505.1"/>
    <property type="gene ID" value="gene-AYBTSS11_LOCUS24554"/>
</dbReference>
<dbReference type="GO" id="GO:0008270">
    <property type="term" value="F:zinc ion binding"/>
    <property type="evidence" value="ECO:0007669"/>
    <property type="project" value="UniProtKB-KW"/>
</dbReference>
<evidence type="ECO:0000313" key="12">
    <source>
        <dbReference type="EMBL" id="CAJ1972505.1"/>
    </source>
</evidence>
<dbReference type="PANTHER" id="PTHR31832">
    <property type="entry name" value="B-BOX ZINC FINGER PROTEIN 22"/>
    <property type="match status" value="1"/>
</dbReference>
<dbReference type="CDD" id="cd19821">
    <property type="entry name" value="Bbox1_BBX-like"/>
    <property type="match status" value="2"/>
</dbReference>
<keyword evidence="5" id="KW-0862">Zinc</keyword>
<evidence type="ECO:0000313" key="13">
    <source>
        <dbReference type="Proteomes" id="UP001189624"/>
    </source>
</evidence>
<keyword evidence="2" id="KW-0479">Metal-binding</keyword>
<dbReference type="PANTHER" id="PTHR31832:SF88">
    <property type="entry name" value="TRANSCRIPTION FACTOR INTERACTOR AND REGULATOR ZNF-B FAMILY-RELATED"/>
    <property type="match status" value="1"/>
</dbReference>
<keyword evidence="4 9" id="KW-0863">Zinc-finger</keyword>
<dbReference type="Proteomes" id="UP001189624">
    <property type="component" value="Chromosome 8"/>
</dbReference>
<protein>
    <recommendedName>
        <fullName evidence="11">B box-type domain-containing protein</fullName>
    </recommendedName>
</protein>
<name>A0AA86W097_9FABA</name>
<reference evidence="12" key="1">
    <citation type="submission" date="2023-10" db="EMBL/GenBank/DDBJ databases">
        <authorList>
            <person name="Domelevo Entfellner J.-B."/>
        </authorList>
    </citation>
    <scope>NUCLEOTIDE SEQUENCE</scope>
</reference>
<evidence type="ECO:0000256" key="2">
    <source>
        <dbReference type="ARBA" id="ARBA00022723"/>
    </source>
</evidence>
<evidence type="ECO:0000256" key="1">
    <source>
        <dbReference type="ARBA" id="ARBA00004123"/>
    </source>
</evidence>
<evidence type="ECO:0000256" key="5">
    <source>
        <dbReference type="ARBA" id="ARBA00022833"/>
    </source>
</evidence>
<dbReference type="GO" id="GO:0005634">
    <property type="term" value="C:nucleus"/>
    <property type="evidence" value="ECO:0007669"/>
    <property type="project" value="UniProtKB-SubCell"/>
</dbReference>